<evidence type="ECO:0000256" key="4">
    <source>
        <dbReference type="ARBA" id="ARBA00022729"/>
    </source>
</evidence>
<keyword evidence="7" id="KW-0539">Nucleus</keyword>
<name>A0A6I9Z120_9SAUR</name>
<dbReference type="KEGG" id="tsr:106555441"/>
<dbReference type="GeneID" id="106555441"/>
<dbReference type="PANTHER" id="PTHR13598:SF3">
    <property type="entry name" value="NUCLEAR ENVELOPE INTEGRAL MEMBRANE PROTEIN 2"/>
    <property type="match status" value="1"/>
</dbReference>
<evidence type="ECO:0000256" key="1">
    <source>
        <dbReference type="ARBA" id="ARBA00004575"/>
    </source>
</evidence>
<dbReference type="RefSeq" id="XP_013929766.1">
    <property type="nucleotide sequence ID" value="XM_014074291.1"/>
</dbReference>
<evidence type="ECO:0000256" key="6">
    <source>
        <dbReference type="ARBA" id="ARBA00023136"/>
    </source>
</evidence>
<organism evidence="10 11">
    <name type="scientific">Thamnophis sirtalis</name>
    <dbReference type="NCBI Taxonomy" id="35019"/>
    <lineage>
        <taxon>Eukaryota</taxon>
        <taxon>Metazoa</taxon>
        <taxon>Chordata</taxon>
        <taxon>Craniata</taxon>
        <taxon>Vertebrata</taxon>
        <taxon>Euteleostomi</taxon>
        <taxon>Lepidosauria</taxon>
        <taxon>Squamata</taxon>
        <taxon>Bifurcata</taxon>
        <taxon>Unidentata</taxon>
        <taxon>Episquamata</taxon>
        <taxon>Toxicofera</taxon>
        <taxon>Serpentes</taxon>
        <taxon>Colubroidea</taxon>
        <taxon>Colubridae</taxon>
        <taxon>Natricinae</taxon>
        <taxon>Thamnophis</taxon>
    </lineage>
</organism>
<keyword evidence="6 8" id="KW-0472">Membrane</keyword>
<evidence type="ECO:0000256" key="5">
    <source>
        <dbReference type="ARBA" id="ARBA00022989"/>
    </source>
</evidence>
<evidence type="ECO:0000256" key="7">
    <source>
        <dbReference type="ARBA" id="ARBA00023242"/>
    </source>
</evidence>
<feature type="transmembrane region" description="Helical" evidence="8">
    <location>
        <begin position="164"/>
        <end position="181"/>
    </location>
</feature>
<accession>A0A6I9Z120</accession>
<feature type="chain" id="PRO_5026702853" evidence="9">
    <location>
        <begin position="27"/>
        <end position="182"/>
    </location>
</feature>
<protein>
    <submittedName>
        <fullName evidence="11">Nuclear envelope integral membrane protein 2-like</fullName>
    </submittedName>
</protein>
<evidence type="ECO:0000313" key="11">
    <source>
        <dbReference type="RefSeq" id="XP_013929766.1"/>
    </source>
</evidence>
<evidence type="ECO:0000256" key="8">
    <source>
        <dbReference type="SAM" id="Phobius"/>
    </source>
</evidence>
<dbReference type="PANTHER" id="PTHR13598">
    <property type="entry name" value="AT07567P-RELATED"/>
    <property type="match status" value="1"/>
</dbReference>
<feature type="non-terminal residue" evidence="11">
    <location>
        <position position="182"/>
    </location>
</feature>
<feature type="signal peptide" evidence="9">
    <location>
        <begin position="1"/>
        <end position="26"/>
    </location>
</feature>
<keyword evidence="5 8" id="KW-1133">Transmembrane helix</keyword>
<keyword evidence="10" id="KW-1185">Reference proteome</keyword>
<dbReference type="GO" id="GO:0005637">
    <property type="term" value="C:nuclear inner membrane"/>
    <property type="evidence" value="ECO:0007669"/>
    <property type="project" value="UniProtKB-SubCell"/>
</dbReference>
<proteinExistence type="inferred from homology"/>
<gene>
    <name evidence="11" type="primary">LOC106555441</name>
</gene>
<reference evidence="11" key="1">
    <citation type="submission" date="2025-08" db="UniProtKB">
        <authorList>
            <consortium name="RefSeq"/>
        </authorList>
    </citation>
    <scope>IDENTIFICATION</scope>
    <source>
        <tissue evidence="11">Skeletal muscle</tissue>
    </source>
</reference>
<evidence type="ECO:0000256" key="9">
    <source>
        <dbReference type="SAM" id="SignalP"/>
    </source>
</evidence>
<keyword evidence="3 8" id="KW-0812">Transmembrane</keyword>
<dbReference type="InterPro" id="IPR019358">
    <property type="entry name" value="NEMP_fam"/>
</dbReference>
<dbReference type="OrthoDB" id="509138at2759"/>
<evidence type="ECO:0000256" key="3">
    <source>
        <dbReference type="ARBA" id="ARBA00022692"/>
    </source>
</evidence>
<comment type="similarity">
    <text evidence="2">Belongs to the NEMP family.</text>
</comment>
<keyword evidence="4 9" id="KW-0732">Signal</keyword>
<sequence length="182" mass="20543">MARCGDRLFWPRRGQSLALLLGQVLATGLIQAVVVDDDLPLFADNSCKQLKIMKIMHSSESTCFCYVPNGAMYLQNTWSTIQVSINSTELFQVVYIPNEHECQNSAHFLDFLKCLISNIWQPSVSNQTIITVDQYVGKTCFRIEPTNKVLFTVSVQPKMLDIKLLLLFVAGALLFHFAYSLS</sequence>
<dbReference type="AlphaFoldDB" id="A0A6I9Z120"/>
<evidence type="ECO:0000313" key="10">
    <source>
        <dbReference type="Proteomes" id="UP000504617"/>
    </source>
</evidence>
<dbReference type="Proteomes" id="UP000504617">
    <property type="component" value="Unplaced"/>
</dbReference>
<comment type="subcellular location">
    <subcellularLocation>
        <location evidence="1">Nucleus inner membrane</location>
        <topology evidence="1">Multi-pass membrane protein</topology>
        <orientation evidence="1">Nucleoplasmic side</orientation>
    </subcellularLocation>
</comment>
<evidence type="ECO:0000256" key="2">
    <source>
        <dbReference type="ARBA" id="ARBA00005748"/>
    </source>
</evidence>